<accession>A0ABV9DKX7</accession>
<protein>
    <recommendedName>
        <fullName evidence="3">HlyD family secretion protein</fullName>
    </recommendedName>
</protein>
<organism evidence="1 2">
    <name type="scientific">Virgibacillus kekensis</name>
    <dbReference type="NCBI Taxonomy" id="202261"/>
    <lineage>
        <taxon>Bacteria</taxon>
        <taxon>Bacillati</taxon>
        <taxon>Bacillota</taxon>
        <taxon>Bacilli</taxon>
        <taxon>Bacillales</taxon>
        <taxon>Bacillaceae</taxon>
        <taxon>Virgibacillus</taxon>
    </lineage>
</organism>
<name>A0ABV9DKX7_9BACI</name>
<evidence type="ECO:0008006" key="3">
    <source>
        <dbReference type="Google" id="ProtNLM"/>
    </source>
</evidence>
<dbReference type="RefSeq" id="WP_390297800.1">
    <property type="nucleotide sequence ID" value="NZ_JBHSFU010000009.1"/>
</dbReference>
<keyword evidence="2" id="KW-1185">Reference proteome</keyword>
<evidence type="ECO:0000313" key="1">
    <source>
        <dbReference type="EMBL" id="MFC4559507.1"/>
    </source>
</evidence>
<dbReference type="EMBL" id="JBHSFU010000009">
    <property type="protein sequence ID" value="MFC4559507.1"/>
    <property type="molecule type" value="Genomic_DNA"/>
</dbReference>
<comment type="caution">
    <text evidence="1">The sequence shown here is derived from an EMBL/GenBank/DDBJ whole genome shotgun (WGS) entry which is preliminary data.</text>
</comment>
<sequence>MKRYWRLIAIAVVIVLSISTFYVQSALSAGNNPEFIFKKVSGNPSELEPVVLFGNYQAVVNGAGESIRLTNEGAEYSSELSLFERLKHMYSPEVSSLIDKYRGFMRGKGGSLSSYYEGENAVAYANVSNQFINGTTSELEFTVEVLNKKTDQVTEFIVPVPNRAMYHQIYVEDVQMINGQLKIVTQNFLRNAGNQSSIANQETHIYTFDIGKQKLIDGETVLSADDSDTDYYTHMNVVNAEDISGHEVIVFQKTQEGLKPGAEGKRDQTERPEPEVELIAYDLKKDEKMEIKIPEEHQSKVPMASNGSLLYLMERSESQGEIAVYDMEKERVKNTFTIPTPSLQENAPLDIQSIVRIQDGKVYVFTSQYGKALTKGSSSFHVIEGSSGKTLYHGYIKSKKPLNEDAFLHMYSMDLKK</sequence>
<proteinExistence type="predicted"/>
<reference evidence="2" key="1">
    <citation type="journal article" date="2019" name="Int. J. Syst. Evol. Microbiol.">
        <title>The Global Catalogue of Microorganisms (GCM) 10K type strain sequencing project: providing services to taxonomists for standard genome sequencing and annotation.</title>
        <authorList>
            <consortium name="The Broad Institute Genomics Platform"/>
            <consortium name="The Broad Institute Genome Sequencing Center for Infectious Disease"/>
            <person name="Wu L."/>
            <person name="Ma J."/>
        </authorList>
    </citation>
    <scope>NUCLEOTIDE SEQUENCE [LARGE SCALE GENOMIC DNA]</scope>
    <source>
        <strain evidence="2">CGMCC 4.7426</strain>
    </source>
</reference>
<evidence type="ECO:0000313" key="2">
    <source>
        <dbReference type="Proteomes" id="UP001595989"/>
    </source>
</evidence>
<gene>
    <name evidence="1" type="ORF">ACFO3D_15010</name>
</gene>
<dbReference type="Proteomes" id="UP001595989">
    <property type="component" value="Unassembled WGS sequence"/>
</dbReference>